<evidence type="ECO:0000313" key="2">
    <source>
        <dbReference type="Proteomes" id="UP000824890"/>
    </source>
</evidence>
<keyword evidence="2" id="KW-1185">Reference proteome</keyword>
<evidence type="ECO:0000313" key="1">
    <source>
        <dbReference type="EMBL" id="KAH0869763.1"/>
    </source>
</evidence>
<feature type="non-terminal residue" evidence="1">
    <location>
        <position position="1"/>
    </location>
</feature>
<name>A0ABQ7YNG3_BRANA</name>
<organism evidence="1 2">
    <name type="scientific">Brassica napus</name>
    <name type="common">Rape</name>
    <dbReference type="NCBI Taxonomy" id="3708"/>
    <lineage>
        <taxon>Eukaryota</taxon>
        <taxon>Viridiplantae</taxon>
        <taxon>Streptophyta</taxon>
        <taxon>Embryophyta</taxon>
        <taxon>Tracheophyta</taxon>
        <taxon>Spermatophyta</taxon>
        <taxon>Magnoliopsida</taxon>
        <taxon>eudicotyledons</taxon>
        <taxon>Gunneridae</taxon>
        <taxon>Pentapetalae</taxon>
        <taxon>rosids</taxon>
        <taxon>malvids</taxon>
        <taxon>Brassicales</taxon>
        <taxon>Brassicaceae</taxon>
        <taxon>Brassiceae</taxon>
        <taxon>Brassica</taxon>
    </lineage>
</organism>
<protein>
    <submittedName>
        <fullName evidence="1">Uncharacterized protein</fullName>
    </submittedName>
</protein>
<sequence>YRNGAARNGSNFIKVNQTSSKPLCFIFFSQENKLSFPFFNFFCCAMDPFSHPCSFQNLLNSQQPNTSFSFVSREPSIELSTSDA</sequence>
<accession>A0ABQ7YNG3</accession>
<reference evidence="1 2" key="1">
    <citation type="submission" date="2021-05" db="EMBL/GenBank/DDBJ databases">
        <title>Genome Assembly of Synthetic Allotetraploid Brassica napus Reveals Homoeologous Exchanges between Subgenomes.</title>
        <authorList>
            <person name="Davis J.T."/>
        </authorList>
    </citation>
    <scope>NUCLEOTIDE SEQUENCE [LARGE SCALE GENOMIC DNA]</scope>
    <source>
        <strain evidence="2">cv. Da-Ae</strain>
        <tissue evidence="1">Seedling</tissue>
    </source>
</reference>
<dbReference type="EMBL" id="JAGKQM010000017">
    <property type="protein sequence ID" value="KAH0869763.1"/>
    <property type="molecule type" value="Genomic_DNA"/>
</dbReference>
<comment type="caution">
    <text evidence="1">The sequence shown here is derived from an EMBL/GenBank/DDBJ whole genome shotgun (WGS) entry which is preliminary data.</text>
</comment>
<proteinExistence type="predicted"/>
<feature type="non-terminal residue" evidence="1">
    <location>
        <position position="84"/>
    </location>
</feature>
<gene>
    <name evidence="1" type="ORF">HID58_076785</name>
</gene>
<dbReference type="Proteomes" id="UP000824890">
    <property type="component" value="Unassembled WGS sequence"/>
</dbReference>